<dbReference type="PANTHER" id="PTHR11439">
    <property type="entry name" value="GAG-POL-RELATED RETROTRANSPOSON"/>
    <property type="match status" value="1"/>
</dbReference>
<reference evidence="1 2" key="1">
    <citation type="journal article" date="2023" name="Hortic Res">
        <title>The complete reference genome for grapevine (Vitis vinifera L.) genetics and breeding.</title>
        <authorList>
            <person name="Shi X."/>
            <person name="Cao S."/>
            <person name="Wang X."/>
            <person name="Huang S."/>
            <person name="Wang Y."/>
            <person name="Liu Z."/>
            <person name="Liu W."/>
            <person name="Leng X."/>
            <person name="Peng Y."/>
            <person name="Wang N."/>
            <person name="Wang Y."/>
            <person name="Ma Z."/>
            <person name="Xu X."/>
            <person name="Zhang F."/>
            <person name="Xue H."/>
            <person name="Zhong H."/>
            <person name="Wang Y."/>
            <person name="Zhang K."/>
            <person name="Velt A."/>
            <person name="Avia K."/>
            <person name="Holtgrawe D."/>
            <person name="Grimplet J."/>
            <person name="Matus J.T."/>
            <person name="Ware D."/>
            <person name="Wu X."/>
            <person name="Wang H."/>
            <person name="Liu C."/>
            <person name="Fang Y."/>
            <person name="Rustenholz C."/>
            <person name="Cheng Z."/>
            <person name="Xiao H."/>
            <person name="Zhou Y."/>
        </authorList>
    </citation>
    <scope>NUCLEOTIDE SEQUENCE [LARGE SCALE GENOMIC DNA]</scope>
    <source>
        <strain evidence="2">cv. Pinot noir / PN40024</strain>
        <tissue evidence="1">Leaf</tissue>
    </source>
</reference>
<dbReference type="PANTHER" id="PTHR11439:SF467">
    <property type="entry name" value="INTEGRASE CATALYTIC DOMAIN-CONTAINING PROTEIN"/>
    <property type="match status" value="1"/>
</dbReference>
<keyword evidence="2" id="KW-1185">Reference proteome</keyword>
<gene>
    <name evidence="1" type="ORF">VitviT2T_007490</name>
</gene>
<evidence type="ECO:0008006" key="3">
    <source>
        <dbReference type="Google" id="ProtNLM"/>
    </source>
</evidence>
<organism evidence="1 2">
    <name type="scientific">Vitis vinifera</name>
    <name type="common">Grape</name>
    <dbReference type="NCBI Taxonomy" id="29760"/>
    <lineage>
        <taxon>Eukaryota</taxon>
        <taxon>Viridiplantae</taxon>
        <taxon>Streptophyta</taxon>
        <taxon>Embryophyta</taxon>
        <taxon>Tracheophyta</taxon>
        <taxon>Spermatophyta</taxon>
        <taxon>Magnoliopsida</taxon>
        <taxon>eudicotyledons</taxon>
        <taxon>Gunneridae</taxon>
        <taxon>Pentapetalae</taxon>
        <taxon>rosids</taxon>
        <taxon>Vitales</taxon>
        <taxon>Vitaceae</taxon>
        <taxon>Viteae</taxon>
        <taxon>Vitis</taxon>
    </lineage>
</organism>
<protein>
    <recommendedName>
        <fullName evidence="3">Retrovirus-related Pol polyprotein from transposon TNT 1-94</fullName>
    </recommendedName>
</protein>
<dbReference type="Proteomes" id="UP001227230">
    <property type="component" value="Chromosome 5"/>
</dbReference>
<proteinExistence type="predicted"/>
<evidence type="ECO:0000313" key="1">
    <source>
        <dbReference type="EMBL" id="WJZ88161.1"/>
    </source>
</evidence>
<sequence length="187" mass="21068">MNTIPYASAIGSLMYAQVCTRPDIAFIVTVLGRYLSNLGHDHWVAAKVMTYLQRTKDFMLVYKRVDNLEVVGYSNSDFGGCPDDRKSSLGYIFMLTGGAISWKSVKHNLITSSTMYVEFVACYGASSQAVWLRNLISELQVVDSIFRLIVIYCDNNAVVFYSKNNKISTGSKHMEIKYLTVKDLVKK</sequence>
<name>A0ABY9BZF2_VITVI</name>
<evidence type="ECO:0000313" key="2">
    <source>
        <dbReference type="Proteomes" id="UP001227230"/>
    </source>
</evidence>
<accession>A0ABY9BZF2</accession>
<dbReference type="EMBL" id="CP126652">
    <property type="protein sequence ID" value="WJZ88161.1"/>
    <property type="molecule type" value="Genomic_DNA"/>
</dbReference>
<dbReference type="CDD" id="cd09272">
    <property type="entry name" value="RNase_HI_RT_Ty1"/>
    <property type="match status" value="1"/>
</dbReference>